<accession>A0A2A9FGP4</accession>
<keyword evidence="3" id="KW-1185">Reference proteome</keyword>
<name>A0A2A9FGP4_9PSEU</name>
<evidence type="ECO:0000313" key="2">
    <source>
        <dbReference type="EMBL" id="PFG49605.1"/>
    </source>
</evidence>
<sequence length="221" mass="24718">MMTRQPRLLLLITGPRPTLPGPWGKTRAVLRQQAATEKPGHTCRIRRSLRRTGRRRPTEPLARPNTGPERIPPERARTSSPRDLREIAPAHRCAPTSSPRDLREIAPAHRCGRTPPRQDCRTDSTNPSPTGTPRRARPTPTRPSPARQRPAQPSPETRPNPHHIRPGQAETAPQTARHKHNSNTPRRGQDGRGRPYAQPPPPLPECDGRPSFRGQAVKVRP</sequence>
<feature type="compositionally biased region" description="Basic and acidic residues" evidence="1">
    <location>
        <begin position="71"/>
        <end position="89"/>
    </location>
</feature>
<protein>
    <submittedName>
        <fullName evidence="2">Uncharacterized protein</fullName>
    </submittedName>
</protein>
<evidence type="ECO:0000256" key="1">
    <source>
        <dbReference type="SAM" id="MobiDB-lite"/>
    </source>
</evidence>
<reference evidence="2 3" key="1">
    <citation type="submission" date="2017-10" db="EMBL/GenBank/DDBJ databases">
        <title>Sequencing the genomes of 1000 actinobacteria strains.</title>
        <authorList>
            <person name="Klenk H.-P."/>
        </authorList>
    </citation>
    <scope>NUCLEOTIDE SEQUENCE [LARGE SCALE GENOMIC DNA]</scope>
    <source>
        <strain evidence="2 3">DSM 46092</strain>
    </source>
</reference>
<dbReference type="AlphaFoldDB" id="A0A2A9FGP4"/>
<dbReference type="EMBL" id="PDJK01000002">
    <property type="protein sequence ID" value="PFG49605.1"/>
    <property type="molecule type" value="Genomic_DNA"/>
</dbReference>
<feature type="region of interest" description="Disordered" evidence="1">
    <location>
        <begin position="47"/>
        <end position="221"/>
    </location>
</feature>
<organism evidence="2 3">
    <name type="scientific">Amycolatopsis sulphurea</name>
    <dbReference type="NCBI Taxonomy" id="76022"/>
    <lineage>
        <taxon>Bacteria</taxon>
        <taxon>Bacillati</taxon>
        <taxon>Actinomycetota</taxon>
        <taxon>Actinomycetes</taxon>
        <taxon>Pseudonocardiales</taxon>
        <taxon>Pseudonocardiaceae</taxon>
        <taxon>Amycolatopsis</taxon>
    </lineage>
</organism>
<dbReference type="Proteomes" id="UP000243542">
    <property type="component" value="Unassembled WGS sequence"/>
</dbReference>
<gene>
    <name evidence="2" type="ORF">ATK36_4765</name>
</gene>
<evidence type="ECO:0000313" key="3">
    <source>
        <dbReference type="Proteomes" id="UP000243542"/>
    </source>
</evidence>
<comment type="caution">
    <text evidence="2">The sequence shown here is derived from an EMBL/GenBank/DDBJ whole genome shotgun (WGS) entry which is preliminary data.</text>
</comment>
<proteinExistence type="predicted"/>